<sequence length="434" mass="51539">NNSDDQDIETVEDIRTGLIGFYNEFKHNNDNKSLTTSFIIKDNTGERDFIGANSFFTLDDFKNCDHLIDGEFDEFGTFNGTLRIYNKIIEDYSYRPNRPNIQKASYGKFNLKLGYVSGSGETSLNDNVYDYFNKKLTSFGGLYIYRDDLRVLPYGRPQSDFLQFEERRSRRAGTYFFSYRRMFGYIELKRENNRSLIDKAGREGFINNKAFRDFKIDLIGFFLNLAKEYFGTDAKNDVKQKQLEELKEARASEVEEKKLEKEERNRFKDYLKSVPKELEDLNTRYFKLSNELKNKLKDTNVIYQDIQQLLRQIDRLKADFESLEPKRPKRFSMDSRDRERFEIVTDAYTLSRLEFDSINKLRKEALDKIAEEQLLKEYENKFHNYSSLLNDITAKSKQDLKRAFENIDIEFEKTEVAFKNNLSKIYQDYIPFPP</sequence>
<comment type="caution">
    <text evidence="2">The sequence shown here is derived from an EMBL/GenBank/DDBJ whole genome shotgun (WGS) entry which is preliminary data.</text>
</comment>
<proteinExistence type="predicted"/>
<evidence type="ECO:0000313" key="2">
    <source>
        <dbReference type="EMBL" id="RIW11750.1"/>
    </source>
</evidence>
<feature type="coiled-coil region" evidence="1">
    <location>
        <begin position="236"/>
        <end position="326"/>
    </location>
</feature>
<dbReference type="Proteomes" id="UP000283522">
    <property type="component" value="Unassembled WGS sequence"/>
</dbReference>
<keyword evidence="3" id="KW-1185">Reference proteome</keyword>
<reference evidence="2 3" key="1">
    <citation type="submission" date="2018-09" db="EMBL/GenBank/DDBJ databases">
        <authorList>
            <person name="Wang X."/>
            <person name="Du Z."/>
        </authorList>
    </citation>
    <scope>NUCLEOTIDE SEQUENCE [LARGE SCALE GENOMIC DNA]</scope>
    <source>
        <strain evidence="2 3">N3</strain>
    </source>
</reference>
<evidence type="ECO:0000256" key="1">
    <source>
        <dbReference type="SAM" id="Coils"/>
    </source>
</evidence>
<keyword evidence="1" id="KW-0175">Coiled coil</keyword>
<organism evidence="2 3">
    <name type="scientific">Algoriphagus lacus</name>
    <dbReference type="NCBI Taxonomy" id="2056311"/>
    <lineage>
        <taxon>Bacteria</taxon>
        <taxon>Pseudomonadati</taxon>
        <taxon>Bacteroidota</taxon>
        <taxon>Cytophagia</taxon>
        <taxon>Cytophagales</taxon>
        <taxon>Cyclobacteriaceae</taxon>
        <taxon>Algoriphagus</taxon>
    </lineage>
</organism>
<gene>
    <name evidence="2" type="ORF">D0X99_20250</name>
</gene>
<name>A0A418PLB9_9BACT</name>
<dbReference type="AlphaFoldDB" id="A0A418PLB9"/>
<dbReference type="RefSeq" id="WP_199708193.1">
    <property type="nucleotide sequence ID" value="NZ_QXML01000031.1"/>
</dbReference>
<protein>
    <submittedName>
        <fullName evidence="2">Uncharacterized protein</fullName>
    </submittedName>
</protein>
<accession>A0A418PLB9</accession>
<feature type="non-terminal residue" evidence="2">
    <location>
        <position position="1"/>
    </location>
</feature>
<dbReference type="EMBL" id="QXML01000031">
    <property type="protein sequence ID" value="RIW11750.1"/>
    <property type="molecule type" value="Genomic_DNA"/>
</dbReference>
<evidence type="ECO:0000313" key="3">
    <source>
        <dbReference type="Proteomes" id="UP000283522"/>
    </source>
</evidence>